<dbReference type="AlphaFoldDB" id="W0RQQ0"/>
<dbReference type="Pfam" id="PF07963">
    <property type="entry name" value="N_methyl"/>
    <property type="match status" value="1"/>
</dbReference>
<dbReference type="NCBIfam" id="TIGR02532">
    <property type="entry name" value="IV_pilin_GFxxxE"/>
    <property type="match status" value="1"/>
</dbReference>
<evidence type="ECO:0000256" key="1">
    <source>
        <dbReference type="ARBA" id="ARBA00004167"/>
    </source>
</evidence>
<evidence type="ECO:0000256" key="4">
    <source>
        <dbReference type="ARBA" id="ARBA00022989"/>
    </source>
</evidence>
<comment type="subcellular location">
    <subcellularLocation>
        <location evidence="1">Membrane</location>
        <topology evidence="1">Single-pass membrane protein</topology>
    </subcellularLocation>
</comment>
<dbReference type="PROSITE" id="PS00409">
    <property type="entry name" value="PROKAR_NTER_METHYL"/>
    <property type="match status" value="1"/>
</dbReference>
<dbReference type="GO" id="GO:0015627">
    <property type="term" value="C:type II protein secretion system complex"/>
    <property type="evidence" value="ECO:0007669"/>
    <property type="project" value="InterPro"/>
</dbReference>
<keyword evidence="4 6" id="KW-1133">Transmembrane helix</keyword>
<dbReference type="PRINTS" id="PR00813">
    <property type="entry name" value="BCTERIALGSPG"/>
</dbReference>
<dbReference type="HOGENOM" id="CLU_091705_7_1_0"/>
<dbReference type="InterPro" id="IPR012902">
    <property type="entry name" value="N_methyl_site"/>
</dbReference>
<dbReference type="RefSeq" id="WP_025413991.1">
    <property type="nucleotide sequence ID" value="NZ_CP007129.1"/>
</dbReference>
<dbReference type="GO" id="GO:0015628">
    <property type="term" value="P:protein secretion by the type II secretion system"/>
    <property type="evidence" value="ECO:0007669"/>
    <property type="project" value="InterPro"/>
</dbReference>
<keyword evidence="3 6" id="KW-0812">Transmembrane</keyword>
<sequence length="139" mass="14586">MMSQNTNRKGFTLIELLIVVVIIGILAAIAIPKFSSTKEKAYMATMKADLKNLTNVQEAFYSDSGRYAKQSELTGNYLWNLSQNNTVIGVDGDATGWSASLKNAAVKSVTSCNIFAGGPTGAAATNKGSATADGAPICK</sequence>
<geneLocation type="plasmid" evidence="7 8">
    <name>1</name>
</geneLocation>
<accession>W0RQQ0</accession>
<gene>
    <name evidence="7" type="ORF">J421_5125</name>
</gene>
<dbReference type="InterPro" id="IPR000983">
    <property type="entry name" value="Bac_GSPG_pilin"/>
</dbReference>
<dbReference type="GO" id="GO:0016020">
    <property type="term" value="C:membrane"/>
    <property type="evidence" value="ECO:0007669"/>
    <property type="project" value="UniProtKB-SubCell"/>
</dbReference>
<evidence type="ECO:0000256" key="2">
    <source>
        <dbReference type="ARBA" id="ARBA00022481"/>
    </source>
</evidence>
<dbReference type="Gene3D" id="3.30.700.10">
    <property type="entry name" value="Glycoprotein, Type 4 Pilin"/>
    <property type="match status" value="1"/>
</dbReference>
<dbReference type="InterPro" id="IPR045584">
    <property type="entry name" value="Pilin-like"/>
</dbReference>
<dbReference type="EMBL" id="CP007129">
    <property type="protein sequence ID" value="AHG92660.1"/>
    <property type="molecule type" value="Genomic_DNA"/>
</dbReference>
<keyword evidence="5 6" id="KW-0472">Membrane</keyword>
<evidence type="ECO:0000256" key="3">
    <source>
        <dbReference type="ARBA" id="ARBA00022692"/>
    </source>
</evidence>
<reference evidence="7 8" key="1">
    <citation type="journal article" date="2014" name="Genome Announc.">
        <title>Genome Sequence and Methylome of Soil Bacterium Gemmatirosa kalamazoonensis KBS708T, a Member of the Rarely Cultivated Gemmatimonadetes Phylum.</title>
        <authorList>
            <person name="Debruyn J.M."/>
            <person name="Radosevich M."/>
            <person name="Wommack K.E."/>
            <person name="Polson S.W."/>
            <person name="Hauser L.J."/>
            <person name="Fawaz M.N."/>
            <person name="Korlach J."/>
            <person name="Tsai Y.C."/>
        </authorList>
    </citation>
    <scope>NUCLEOTIDE SEQUENCE [LARGE SCALE GENOMIC DNA]</scope>
    <source>
        <strain evidence="7 8">KBS708</strain>
        <plasmid evidence="8">Plasmid 1</plasmid>
    </source>
</reference>
<dbReference type="InParanoid" id="W0RQQ0"/>
<protein>
    <submittedName>
        <fullName evidence="7">African swine fever virus j13L</fullName>
    </submittedName>
</protein>
<keyword evidence="7" id="KW-0614">Plasmid</keyword>
<dbReference type="KEGG" id="gba:J421_5125"/>
<dbReference type="PANTHER" id="PTHR30093:SF44">
    <property type="entry name" value="TYPE II SECRETION SYSTEM CORE PROTEIN G"/>
    <property type="match status" value="1"/>
</dbReference>
<evidence type="ECO:0000313" key="7">
    <source>
        <dbReference type="EMBL" id="AHG92660.1"/>
    </source>
</evidence>
<dbReference type="SUPFAM" id="SSF54523">
    <property type="entry name" value="Pili subunits"/>
    <property type="match status" value="1"/>
</dbReference>
<evidence type="ECO:0000256" key="6">
    <source>
        <dbReference type="SAM" id="Phobius"/>
    </source>
</evidence>
<evidence type="ECO:0000313" key="8">
    <source>
        <dbReference type="Proteomes" id="UP000019151"/>
    </source>
</evidence>
<feature type="transmembrane region" description="Helical" evidence="6">
    <location>
        <begin position="12"/>
        <end position="31"/>
    </location>
</feature>
<dbReference type="PANTHER" id="PTHR30093">
    <property type="entry name" value="GENERAL SECRETION PATHWAY PROTEIN G"/>
    <property type="match status" value="1"/>
</dbReference>
<keyword evidence="8" id="KW-1185">Reference proteome</keyword>
<organism evidence="7 8">
    <name type="scientific">Gemmatirosa kalamazoonensis</name>
    <dbReference type="NCBI Taxonomy" id="861299"/>
    <lineage>
        <taxon>Bacteria</taxon>
        <taxon>Pseudomonadati</taxon>
        <taxon>Gemmatimonadota</taxon>
        <taxon>Gemmatimonadia</taxon>
        <taxon>Gemmatimonadales</taxon>
        <taxon>Gemmatimonadaceae</taxon>
        <taxon>Gemmatirosa</taxon>
    </lineage>
</organism>
<dbReference type="Proteomes" id="UP000019151">
    <property type="component" value="Plasmid 1"/>
</dbReference>
<proteinExistence type="predicted"/>
<evidence type="ECO:0000256" key="5">
    <source>
        <dbReference type="ARBA" id="ARBA00023136"/>
    </source>
</evidence>
<name>W0RQQ0_9BACT</name>
<keyword evidence="2" id="KW-0488">Methylation</keyword>